<dbReference type="NCBIfam" id="NF005932">
    <property type="entry name" value="PRK07956.1"/>
    <property type="match status" value="1"/>
</dbReference>
<dbReference type="NCBIfam" id="TIGR00575">
    <property type="entry name" value="dnlj"/>
    <property type="match status" value="1"/>
</dbReference>
<dbReference type="InterPro" id="IPR004150">
    <property type="entry name" value="NAD_DNA_ligase_OB"/>
</dbReference>
<keyword evidence="13" id="KW-0464">Manganese</keyword>
<feature type="compositionally biased region" description="Basic residues" evidence="14">
    <location>
        <begin position="1"/>
        <end position="20"/>
    </location>
</feature>
<feature type="binding site" evidence="13">
    <location>
        <position position="199"/>
    </location>
    <ligand>
        <name>NAD(+)</name>
        <dbReference type="ChEBI" id="CHEBI:57540"/>
    </ligand>
</feature>
<feature type="compositionally biased region" description="Basic and acidic residues" evidence="14">
    <location>
        <begin position="36"/>
        <end position="48"/>
    </location>
</feature>
<evidence type="ECO:0000313" key="17">
    <source>
        <dbReference type="Proteomes" id="UP000293764"/>
    </source>
</evidence>
<dbReference type="FunFam" id="2.40.50.140:FF:000012">
    <property type="entry name" value="DNA ligase"/>
    <property type="match status" value="1"/>
</dbReference>
<dbReference type="PROSITE" id="PS01055">
    <property type="entry name" value="DNA_LIGASE_N1"/>
    <property type="match status" value="1"/>
</dbReference>
<dbReference type="EMBL" id="SDWW01000041">
    <property type="protein sequence ID" value="RYV50150.1"/>
    <property type="molecule type" value="Genomic_DNA"/>
</dbReference>
<dbReference type="PIRSF" id="PIRSF001604">
    <property type="entry name" value="LigA"/>
    <property type="match status" value="1"/>
</dbReference>
<feature type="binding site" evidence="13">
    <location>
        <position position="497"/>
    </location>
    <ligand>
        <name>Zn(2+)</name>
        <dbReference type="ChEBI" id="CHEBI:29105"/>
    </ligand>
</feature>
<comment type="function">
    <text evidence="13">DNA ligase that catalyzes the formation of phosphodiester linkages between 5'-phosphoryl and 3'-hydroxyl groups in double-stranded DNA using NAD as a coenzyme and as the energy source for the reaction. It is essential for DNA replication and repair of damaged DNA.</text>
</comment>
<evidence type="ECO:0000256" key="4">
    <source>
        <dbReference type="ARBA" id="ARBA00022705"/>
    </source>
</evidence>
<keyword evidence="3 13" id="KW-0436">Ligase</keyword>
<dbReference type="Pfam" id="PF12826">
    <property type="entry name" value="HHH_2"/>
    <property type="match status" value="1"/>
</dbReference>
<keyword evidence="8 13" id="KW-0460">Magnesium</keyword>
<dbReference type="PROSITE" id="PS50172">
    <property type="entry name" value="BRCT"/>
    <property type="match status" value="1"/>
</dbReference>
<dbReference type="AlphaFoldDB" id="A0A4Q5MX15"/>
<dbReference type="InterPro" id="IPR036420">
    <property type="entry name" value="BRCT_dom_sf"/>
</dbReference>
<dbReference type="GO" id="GO:0005829">
    <property type="term" value="C:cytosol"/>
    <property type="evidence" value="ECO:0007669"/>
    <property type="project" value="TreeGrafter"/>
</dbReference>
<evidence type="ECO:0000256" key="3">
    <source>
        <dbReference type="ARBA" id="ARBA00022598"/>
    </source>
</evidence>
<evidence type="ECO:0000259" key="15">
    <source>
        <dbReference type="PROSITE" id="PS50172"/>
    </source>
</evidence>
<dbReference type="Gene3D" id="1.10.150.20">
    <property type="entry name" value="5' to 3' exonuclease, C-terminal subdomain"/>
    <property type="match status" value="2"/>
</dbReference>
<dbReference type="Gene3D" id="2.40.50.140">
    <property type="entry name" value="Nucleic acid-binding proteins"/>
    <property type="match status" value="1"/>
</dbReference>
<feature type="binding site" evidence="13">
    <location>
        <position position="403"/>
    </location>
    <ligand>
        <name>NAD(+)</name>
        <dbReference type="ChEBI" id="CHEBI:57540"/>
    </ligand>
</feature>
<dbReference type="GO" id="GO:0003911">
    <property type="term" value="F:DNA ligase (NAD+) activity"/>
    <property type="evidence" value="ECO:0007669"/>
    <property type="project" value="UniProtKB-UniRule"/>
</dbReference>
<feature type="binding site" evidence="13">
    <location>
        <position position="259"/>
    </location>
    <ligand>
        <name>NAD(+)</name>
        <dbReference type="ChEBI" id="CHEBI:57540"/>
    </ligand>
</feature>
<dbReference type="InterPro" id="IPR013839">
    <property type="entry name" value="DNAligase_adenylation"/>
</dbReference>
<comment type="caution">
    <text evidence="16">The sequence shown here is derived from an EMBL/GenBank/DDBJ whole genome shotgun (WGS) entry which is preliminary data.</text>
</comment>
<evidence type="ECO:0000256" key="6">
    <source>
        <dbReference type="ARBA" id="ARBA00022763"/>
    </source>
</evidence>
<feature type="binding site" evidence="13">
    <location>
        <begin position="166"/>
        <end position="167"/>
    </location>
    <ligand>
        <name>NAD(+)</name>
        <dbReference type="ChEBI" id="CHEBI:57540"/>
    </ligand>
</feature>
<feature type="binding site" evidence="13">
    <location>
        <begin position="115"/>
        <end position="119"/>
    </location>
    <ligand>
        <name>NAD(+)</name>
        <dbReference type="ChEBI" id="CHEBI:57540"/>
    </ligand>
</feature>
<evidence type="ECO:0000256" key="14">
    <source>
        <dbReference type="SAM" id="MobiDB-lite"/>
    </source>
</evidence>
<dbReference type="Pfam" id="PF03119">
    <property type="entry name" value="DNA_ligase_ZBD"/>
    <property type="match status" value="1"/>
</dbReference>
<dbReference type="GO" id="GO:0046872">
    <property type="term" value="F:metal ion binding"/>
    <property type="evidence" value="ECO:0007669"/>
    <property type="project" value="UniProtKB-KW"/>
</dbReference>
<dbReference type="GO" id="GO:0006281">
    <property type="term" value="P:DNA repair"/>
    <property type="evidence" value="ECO:0007669"/>
    <property type="project" value="UniProtKB-KW"/>
</dbReference>
<accession>A0A4Q5MX15</accession>
<dbReference type="PANTHER" id="PTHR23389:SF9">
    <property type="entry name" value="DNA LIGASE"/>
    <property type="match status" value="1"/>
</dbReference>
<dbReference type="SUPFAM" id="SSF47781">
    <property type="entry name" value="RuvA domain 2-like"/>
    <property type="match status" value="1"/>
</dbReference>
<dbReference type="Pfam" id="PF00533">
    <property type="entry name" value="BRCT"/>
    <property type="match status" value="1"/>
</dbReference>
<dbReference type="SUPFAM" id="SSF52113">
    <property type="entry name" value="BRCT domain"/>
    <property type="match status" value="1"/>
</dbReference>
<keyword evidence="10 13" id="KW-0234">DNA repair</keyword>
<evidence type="ECO:0000256" key="2">
    <source>
        <dbReference type="ARBA" id="ARBA00013308"/>
    </source>
</evidence>
<gene>
    <name evidence="13 16" type="primary">ligA</name>
    <name evidence="16" type="ORF">EUA98_15235</name>
</gene>
<dbReference type="HAMAP" id="MF_01588">
    <property type="entry name" value="DNA_ligase_A"/>
    <property type="match status" value="1"/>
</dbReference>
<keyword evidence="7 13" id="KW-0862">Zinc</keyword>
<feature type="compositionally biased region" description="Low complexity" evidence="14">
    <location>
        <begin position="50"/>
        <end position="62"/>
    </location>
</feature>
<comment type="catalytic activity">
    <reaction evidence="11 13">
        <text>NAD(+) + (deoxyribonucleotide)n-3'-hydroxyl + 5'-phospho-(deoxyribonucleotide)m = (deoxyribonucleotide)n+m + AMP + beta-nicotinamide D-nucleotide.</text>
        <dbReference type="EC" id="6.5.1.2"/>
    </reaction>
</comment>
<keyword evidence="4 13" id="KW-0235">DNA replication</keyword>
<comment type="cofactor">
    <cofactor evidence="13">
        <name>Mg(2+)</name>
        <dbReference type="ChEBI" id="CHEBI:18420"/>
    </cofactor>
    <cofactor evidence="13">
        <name>Mn(2+)</name>
        <dbReference type="ChEBI" id="CHEBI:29035"/>
    </cofactor>
</comment>
<dbReference type="CDD" id="cd17748">
    <property type="entry name" value="BRCT_DNA_ligase_like"/>
    <property type="match status" value="1"/>
</dbReference>
<feature type="binding site" evidence="13">
    <location>
        <position position="379"/>
    </location>
    <ligand>
        <name>NAD(+)</name>
        <dbReference type="ChEBI" id="CHEBI:57540"/>
    </ligand>
</feature>
<protein>
    <recommendedName>
        <fullName evidence="2 13">DNA ligase</fullName>
        <ecNumber evidence="1 13">6.5.1.2</ecNumber>
    </recommendedName>
    <alternativeName>
        <fullName evidence="13">Polydeoxyribonucleotide synthase [NAD(+)]</fullName>
    </alternativeName>
</protein>
<dbReference type="PANTHER" id="PTHR23389">
    <property type="entry name" value="CHROMOSOME TRANSMISSION FIDELITY FACTOR 18"/>
    <property type="match status" value="1"/>
</dbReference>
<dbReference type="EC" id="6.5.1.2" evidence="1 13"/>
<proteinExistence type="inferred from homology"/>
<evidence type="ECO:0000256" key="8">
    <source>
        <dbReference type="ARBA" id="ARBA00022842"/>
    </source>
</evidence>
<feature type="binding site" evidence="13">
    <location>
        <position position="222"/>
    </location>
    <ligand>
        <name>NAD(+)</name>
        <dbReference type="ChEBI" id="CHEBI:57540"/>
    </ligand>
</feature>
<keyword evidence="17" id="KW-1185">Reference proteome</keyword>
<dbReference type="InterPro" id="IPR013840">
    <property type="entry name" value="DNAligase_N"/>
</dbReference>
<organism evidence="16 17">
    <name type="scientific">Pengzhenrongella frigida</name>
    <dbReference type="NCBI Taxonomy" id="1259133"/>
    <lineage>
        <taxon>Bacteria</taxon>
        <taxon>Bacillati</taxon>
        <taxon>Actinomycetota</taxon>
        <taxon>Actinomycetes</taxon>
        <taxon>Micrococcales</taxon>
        <taxon>Pengzhenrongella</taxon>
    </lineage>
</organism>
<dbReference type="InterPro" id="IPR018239">
    <property type="entry name" value="DNA_ligase_AS"/>
</dbReference>
<dbReference type="InterPro" id="IPR012340">
    <property type="entry name" value="NA-bd_OB-fold"/>
</dbReference>
<comment type="similarity">
    <text evidence="12 13">Belongs to the NAD-dependent DNA ligase family. LigA subfamily.</text>
</comment>
<dbReference type="CDD" id="cd00114">
    <property type="entry name" value="LIGANc"/>
    <property type="match status" value="1"/>
</dbReference>
<evidence type="ECO:0000256" key="9">
    <source>
        <dbReference type="ARBA" id="ARBA00023027"/>
    </source>
</evidence>
<feature type="region of interest" description="Disordered" evidence="14">
    <location>
        <begin position="1"/>
        <end position="64"/>
    </location>
</feature>
<dbReference type="FunFam" id="3.30.470.30:FF:000001">
    <property type="entry name" value="DNA ligase"/>
    <property type="match status" value="1"/>
</dbReference>
<dbReference type="Pfam" id="PF03120">
    <property type="entry name" value="OB_DNA_ligase"/>
    <property type="match status" value="1"/>
</dbReference>
<feature type="binding site" evidence="13">
    <location>
        <position position="500"/>
    </location>
    <ligand>
        <name>Zn(2+)</name>
        <dbReference type="ChEBI" id="CHEBI:29105"/>
    </ligand>
</feature>
<dbReference type="Pfam" id="PF01653">
    <property type="entry name" value="DNA_ligase_aden"/>
    <property type="match status" value="1"/>
</dbReference>
<dbReference type="InterPro" id="IPR001679">
    <property type="entry name" value="DNA_ligase"/>
</dbReference>
<reference evidence="16 17" key="1">
    <citation type="submission" date="2019-01" db="EMBL/GenBank/DDBJ databases">
        <title>Novel species of Cellulomonas.</title>
        <authorList>
            <person name="Liu Q."/>
            <person name="Xin Y.-H."/>
        </authorList>
    </citation>
    <scope>NUCLEOTIDE SEQUENCE [LARGE SCALE GENOMIC DNA]</scope>
    <source>
        <strain evidence="16 17">HLT2-17</strain>
    </source>
</reference>
<evidence type="ECO:0000256" key="13">
    <source>
        <dbReference type="HAMAP-Rule" id="MF_01588"/>
    </source>
</evidence>
<feature type="binding site" evidence="13">
    <location>
        <position position="516"/>
    </location>
    <ligand>
        <name>Zn(2+)</name>
        <dbReference type="ChEBI" id="CHEBI:29105"/>
    </ligand>
</feature>
<evidence type="ECO:0000256" key="1">
    <source>
        <dbReference type="ARBA" id="ARBA00012722"/>
    </source>
</evidence>
<feature type="domain" description="BRCT" evidence="15">
    <location>
        <begin position="706"/>
        <end position="772"/>
    </location>
</feature>
<dbReference type="FunFam" id="3.40.50.10190:FF:000054">
    <property type="entry name" value="DNA ligase"/>
    <property type="match status" value="1"/>
</dbReference>
<keyword evidence="9 13" id="KW-0520">NAD</keyword>
<keyword evidence="6 13" id="KW-0227">DNA damage</keyword>
<dbReference type="Gene3D" id="3.30.470.30">
    <property type="entry name" value="DNA ligase/mRNA capping enzyme"/>
    <property type="match status" value="1"/>
</dbReference>
<dbReference type="InterPro" id="IPR010994">
    <property type="entry name" value="RuvA_2-like"/>
</dbReference>
<feature type="compositionally biased region" description="Acidic residues" evidence="14">
    <location>
        <begin position="786"/>
        <end position="805"/>
    </location>
</feature>
<dbReference type="InterPro" id="IPR041663">
    <property type="entry name" value="DisA/LigA_HHH"/>
</dbReference>
<keyword evidence="5 13" id="KW-0479">Metal-binding</keyword>
<feature type="active site" description="N6-AMP-lysine intermediate" evidence="13">
    <location>
        <position position="201"/>
    </location>
</feature>
<sequence length="821" mass="88060">MSWCWRRRRPGSRRRTRPARRSPTSSVRPRSSRSAPRTDRVGVSRDDGVVSDQTIDPASAEPADADLADADLADADLADAGLDEAAARHRWAALAEQIRDHQFAYYVRDAPTISDGEYDALLRRLEALEERYATLGLRTPESPTQLVGGTFSTDFTAVDHVERMLSLDNAFSTQDLAAWAERVHRDLDGALDTVHYLCELKIDGLAIALLYENGRLVRAATRGDGRTGEDVTNNVRTIDGIPHVLAGSDHPELIEVRGEVFLPVAGFEELNVAQLEAGKAPFANPRNAAAGSLRQKDPRVTAGRPLRMLAHGIGALRWAGAQGSVERQSQGYDLLAGWGIPVSTRSRVVDGLAGVEEMIEHYREHRHDVEHQIDGVVVKVDEIASQRRLGATSRAPRWAIAFKYPPEEVNAKLLDIRVNVGRTGRVTPYGVMEPTLVAGSTVEMATLHNASEVRRKGVLIGDTVVLRKAGDVIPEIVGPVVELRDGTERAFVMPTHCPSCGTALAPAKEGDVDIRCPNSRSCPSQLRERLFHVASRGAFDIEALGWEAAGALLDAGVVTDEGDLFALDADALRRVPLFVLSAGSKVKGRVREAGDLNAVGESLLANLEKAKDTALWRVIVALSIRHVGPTAARALASEFGSLDAIEKVARGEDSQALAVVDGVGPTIAAAVRDWFEQPGDDDAWHAQIVRKWAAAGVRMADERDESVPRTLEGLTVVVTGSLEGYSRDGAKEAIIARGGKAAGSVSKKTDFVVVGASAGTKEAKARELGLTILDEAGFTRLLADGPEPEDGPVPEDGVEAEDGAELPDAGEPTGTADVHDG</sequence>
<feature type="binding site" evidence="13">
    <location>
        <position position="522"/>
    </location>
    <ligand>
        <name>Zn(2+)</name>
        <dbReference type="ChEBI" id="CHEBI:29105"/>
    </ligand>
</feature>
<evidence type="ECO:0000313" key="16">
    <source>
        <dbReference type="EMBL" id="RYV50150.1"/>
    </source>
</evidence>
<evidence type="ECO:0000256" key="12">
    <source>
        <dbReference type="ARBA" id="ARBA00060881"/>
    </source>
</evidence>
<evidence type="ECO:0000256" key="10">
    <source>
        <dbReference type="ARBA" id="ARBA00023204"/>
    </source>
</evidence>
<evidence type="ECO:0000256" key="5">
    <source>
        <dbReference type="ARBA" id="ARBA00022723"/>
    </source>
</evidence>
<feature type="compositionally biased region" description="Low complexity" evidence="14">
    <location>
        <begin position="21"/>
        <end position="35"/>
    </location>
</feature>
<dbReference type="SUPFAM" id="SSF56091">
    <property type="entry name" value="DNA ligase/mRNA capping enzyme, catalytic domain"/>
    <property type="match status" value="1"/>
</dbReference>
<dbReference type="GO" id="GO:0006260">
    <property type="term" value="P:DNA replication"/>
    <property type="evidence" value="ECO:0007669"/>
    <property type="project" value="UniProtKB-KW"/>
</dbReference>
<dbReference type="OrthoDB" id="9759736at2"/>
<evidence type="ECO:0000256" key="7">
    <source>
        <dbReference type="ARBA" id="ARBA00022833"/>
    </source>
</evidence>
<feature type="region of interest" description="Disordered" evidence="14">
    <location>
        <begin position="781"/>
        <end position="821"/>
    </location>
</feature>
<name>A0A4Q5MX15_9MICO</name>
<dbReference type="Proteomes" id="UP000293764">
    <property type="component" value="Unassembled WGS sequence"/>
</dbReference>
<dbReference type="InterPro" id="IPR001357">
    <property type="entry name" value="BRCT_dom"/>
</dbReference>
<dbReference type="SUPFAM" id="SSF50249">
    <property type="entry name" value="Nucleic acid-binding proteins"/>
    <property type="match status" value="1"/>
</dbReference>
<dbReference type="SMART" id="SM00532">
    <property type="entry name" value="LIGANc"/>
    <property type="match status" value="1"/>
</dbReference>
<evidence type="ECO:0000256" key="11">
    <source>
        <dbReference type="ARBA" id="ARBA00034005"/>
    </source>
</evidence>
<dbReference type="Gene3D" id="1.10.287.610">
    <property type="entry name" value="Helix hairpin bin"/>
    <property type="match status" value="1"/>
</dbReference>
<dbReference type="InterPro" id="IPR004149">
    <property type="entry name" value="Znf_DNAligase_C4"/>
</dbReference>
<dbReference type="Gene3D" id="3.40.50.10190">
    <property type="entry name" value="BRCT domain"/>
    <property type="match status" value="1"/>
</dbReference>
<dbReference type="Gene3D" id="6.20.10.30">
    <property type="match status" value="1"/>
</dbReference>
<dbReference type="SMART" id="SM00292">
    <property type="entry name" value="BRCT"/>
    <property type="match status" value="1"/>
</dbReference>